<feature type="transmembrane region" description="Helical" evidence="5">
    <location>
        <begin position="448"/>
        <end position="469"/>
    </location>
</feature>
<dbReference type="STRING" id="6238.A8WP99"/>
<feature type="transmembrane region" description="Helical" evidence="5">
    <location>
        <begin position="532"/>
        <end position="550"/>
    </location>
</feature>
<dbReference type="CTD" id="8572992"/>
<evidence type="ECO:0000256" key="1">
    <source>
        <dbReference type="ARBA" id="ARBA00004141"/>
    </source>
</evidence>
<dbReference type="GO" id="GO:0016020">
    <property type="term" value="C:membrane"/>
    <property type="evidence" value="ECO:0007669"/>
    <property type="project" value="UniProtKB-SubCell"/>
</dbReference>
<dbReference type="KEGG" id="cbr:CBG_00943"/>
<evidence type="ECO:0000313" key="6">
    <source>
        <dbReference type="EMBL" id="CAP22305.2"/>
    </source>
</evidence>
<dbReference type="OMA" id="RRKSWIM"/>
<feature type="transmembrane region" description="Helical" evidence="5">
    <location>
        <begin position="133"/>
        <end position="157"/>
    </location>
</feature>
<reference evidence="6 7" key="2">
    <citation type="journal article" date="2011" name="PLoS Genet.">
        <title>Caenorhabditis briggsae recombinant inbred line genotypes reveal inter-strain incompatibility and the evolution of recombination.</title>
        <authorList>
            <person name="Ross J.A."/>
            <person name="Koboldt D.C."/>
            <person name="Staisch J.E."/>
            <person name="Chamberlin H.M."/>
            <person name="Gupta B.P."/>
            <person name="Miller R.D."/>
            <person name="Baird S.E."/>
            <person name="Haag E.S."/>
        </authorList>
    </citation>
    <scope>NUCLEOTIDE SEQUENCE [LARGE SCALE GENOMIC DNA]</scope>
    <source>
        <strain evidence="6 7">AF16</strain>
    </source>
</reference>
<reference evidence="6 7" key="1">
    <citation type="journal article" date="2003" name="PLoS Biol.">
        <title>The genome sequence of Caenorhabditis briggsae: a platform for comparative genomics.</title>
        <authorList>
            <person name="Stein L.D."/>
            <person name="Bao Z."/>
            <person name="Blasiar D."/>
            <person name="Blumenthal T."/>
            <person name="Brent M.R."/>
            <person name="Chen N."/>
            <person name="Chinwalla A."/>
            <person name="Clarke L."/>
            <person name="Clee C."/>
            <person name="Coghlan A."/>
            <person name="Coulson A."/>
            <person name="D'Eustachio P."/>
            <person name="Fitch D.H."/>
            <person name="Fulton L.A."/>
            <person name="Fulton R.E."/>
            <person name="Griffiths-Jones S."/>
            <person name="Harris T.W."/>
            <person name="Hillier L.W."/>
            <person name="Kamath R."/>
            <person name="Kuwabara P.E."/>
            <person name="Mardis E.R."/>
            <person name="Marra M.A."/>
            <person name="Miner T.L."/>
            <person name="Minx P."/>
            <person name="Mullikin J.C."/>
            <person name="Plumb R.W."/>
            <person name="Rogers J."/>
            <person name="Schein J.E."/>
            <person name="Sohrmann M."/>
            <person name="Spieth J."/>
            <person name="Stajich J.E."/>
            <person name="Wei C."/>
            <person name="Willey D."/>
            <person name="Wilson R.K."/>
            <person name="Durbin R."/>
            <person name="Waterston R.H."/>
        </authorList>
    </citation>
    <scope>NUCLEOTIDE SEQUENCE [LARGE SCALE GENOMIC DNA]</scope>
    <source>
        <strain evidence="6 7">AF16</strain>
    </source>
</reference>
<feature type="transmembrane region" description="Helical" evidence="5">
    <location>
        <begin position="588"/>
        <end position="607"/>
    </location>
</feature>
<dbReference type="PANTHER" id="PTHR12778">
    <property type="entry name" value="SOLUTE CARRIER FAMILY 33 ACETYL-COA TRANSPORTER -RELATED"/>
    <property type="match status" value="1"/>
</dbReference>
<evidence type="ECO:0000256" key="3">
    <source>
        <dbReference type="ARBA" id="ARBA00022989"/>
    </source>
</evidence>
<keyword evidence="2 5" id="KW-0812">Transmembrane</keyword>
<dbReference type="EMBL" id="HE600951">
    <property type="protein sequence ID" value="CAP22305.2"/>
    <property type="molecule type" value="Genomic_DNA"/>
</dbReference>
<keyword evidence="3 5" id="KW-1133">Transmembrane helix</keyword>
<dbReference type="InterPro" id="IPR004752">
    <property type="entry name" value="AmpG_permease/AT-1"/>
</dbReference>
<protein>
    <submittedName>
        <fullName evidence="6">Protein CBG00943</fullName>
    </submittedName>
</protein>
<feature type="transmembrane region" description="Helical" evidence="5">
    <location>
        <begin position="418"/>
        <end position="436"/>
    </location>
</feature>
<dbReference type="GO" id="GO:0008521">
    <property type="term" value="F:acetyl-CoA transmembrane transporter activity"/>
    <property type="evidence" value="ECO:0007669"/>
    <property type="project" value="InterPro"/>
</dbReference>
<sequence length="631" mass="71043">MEDEKWIRREEKKKNQKNFLENPFFASFAPNFVNSRNYHRTTLPAMTERVRSRHKRRLPHTSEDVMAFEPDVDFSTAGGHFPRVFLRQDDDGESSDGYGDEDLQHLLPDPNVDPNANWFKRTHATLKGDISSILLLLFLYLLQGVPLGLIGAIPLLLSSKHASYSSQAIFSFAYWPFSMKLLWAPIVDSVYSKRLGRRKSWMVPCQYLIGAFMLYLSFKVNDIMGENGGSPNVVFLMLIFLPLNFLAATQDIAVDGWALTMLSKKNVGYASTCNAVGQTAGYFLGNVVFLALESAPFCNEFLRSKDNQQDTGMVDLAGYVFFWGWVFIVTTTLVLILKREVDMSISSNNTTASGDPAPEDEELELGVVESYTVLYKIMKLKPVHYMIAILLTGKLAFAATDGMTSLKLIAMGIPKDRLASIAVFLTPMQILLPWMIGKWTAGPRPLNIFLLAFPYRIFIGGVFAALIWWTPHFQLPDGKFEYSVYFVWISGYMFHQLATYSMFVSMMAFIAQISDPRIGGTYMTMLNTLNNLGGNWPVTVVLAVTDWFTYKDCVVKGSKDVLYACNTKVLADQCAAGGDVCEVAIDGYFISVAACSVIGVIWYKVFFNKLKYLQKIPRAQWRVFPSRAVAN</sequence>
<comment type="subcellular location">
    <subcellularLocation>
        <location evidence="1">Membrane</location>
        <topology evidence="1">Multi-pass membrane protein</topology>
    </subcellularLocation>
</comment>
<dbReference type="RefSeq" id="XP_045091702.1">
    <property type="nucleotide sequence ID" value="XM_045241676.1"/>
</dbReference>
<dbReference type="InterPro" id="IPR024371">
    <property type="entry name" value="AcetylCoA_trans_1-like"/>
</dbReference>
<gene>
    <name evidence="6 8" type="ORF">CBG00943</name>
    <name evidence="6" type="ORF">CBG_00943</name>
</gene>
<dbReference type="FunCoup" id="A8WP99">
    <property type="interactions" value="1605"/>
</dbReference>
<evidence type="ECO:0000313" key="7">
    <source>
        <dbReference type="Proteomes" id="UP000008549"/>
    </source>
</evidence>
<dbReference type="eggNOG" id="KOG3574">
    <property type="taxonomic scope" value="Eukaryota"/>
</dbReference>
<dbReference type="Proteomes" id="UP000008549">
    <property type="component" value="Unassembled WGS sequence"/>
</dbReference>
<proteinExistence type="predicted"/>
<organism evidence="6 7">
    <name type="scientific">Caenorhabditis briggsae</name>
    <dbReference type="NCBI Taxonomy" id="6238"/>
    <lineage>
        <taxon>Eukaryota</taxon>
        <taxon>Metazoa</taxon>
        <taxon>Ecdysozoa</taxon>
        <taxon>Nematoda</taxon>
        <taxon>Chromadorea</taxon>
        <taxon>Rhabditida</taxon>
        <taxon>Rhabditina</taxon>
        <taxon>Rhabditomorpha</taxon>
        <taxon>Rhabditoidea</taxon>
        <taxon>Rhabditidae</taxon>
        <taxon>Peloderinae</taxon>
        <taxon>Caenorhabditis</taxon>
    </lineage>
</organism>
<keyword evidence="7" id="KW-1185">Reference proteome</keyword>
<feature type="transmembrane region" description="Helical" evidence="5">
    <location>
        <begin position="275"/>
        <end position="296"/>
    </location>
</feature>
<evidence type="ECO:0000256" key="4">
    <source>
        <dbReference type="ARBA" id="ARBA00023136"/>
    </source>
</evidence>
<feature type="transmembrane region" description="Helical" evidence="5">
    <location>
        <begin position="200"/>
        <end position="218"/>
    </location>
</feature>
<feature type="transmembrane region" description="Helical" evidence="5">
    <location>
        <begin position="169"/>
        <end position="188"/>
    </location>
</feature>
<feature type="transmembrane region" description="Helical" evidence="5">
    <location>
        <begin position="385"/>
        <end position="406"/>
    </location>
</feature>
<dbReference type="AlphaFoldDB" id="A8WP99"/>
<dbReference type="HOGENOM" id="CLU_020502_1_0_1"/>
<dbReference type="InParanoid" id="A8WP99"/>
<keyword evidence="4 5" id="KW-0472">Membrane</keyword>
<dbReference type="GO" id="GO:0035348">
    <property type="term" value="P:acetyl-CoA transmembrane transport"/>
    <property type="evidence" value="ECO:0007669"/>
    <property type="project" value="InterPro"/>
</dbReference>
<dbReference type="WormBase" id="CBG00943a">
    <property type="protein sequence ID" value="CBP43080"/>
    <property type="gene ID" value="WBGene00024248"/>
</dbReference>
<dbReference type="GeneID" id="8572992"/>
<dbReference type="SUPFAM" id="SSF103473">
    <property type="entry name" value="MFS general substrate transporter"/>
    <property type="match status" value="1"/>
</dbReference>
<evidence type="ECO:0000256" key="2">
    <source>
        <dbReference type="ARBA" id="ARBA00022692"/>
    </source>
</evidence>
<dbReference type="FunFam" id="1.20.1250.20:FF:000814">
    <property type="entry name" value="Uncharacterized protein"/>
    <property type="match status" value="1"/>
</dbReference>
<feature type="transmembrane region" description="Helical" evidence="5">
    <location>
        <begin position="316"/>
        <end position="337"/>
    </location>
</feature>
<dbReference type="Pfam" id="PF13000">
    <property type="entry name" value="Acatn"/>
    <property type="match status" value="2"/>
</dbReference>
<feature type="transmembrane region" description="Helical" evidence="5">
    <location>
        <begin position="489"/>
        <end position="511"/>
    </location>
</feature>
<evidence type="ECO:0000256" key="5">
    <source>
        <dbReference type="SAM" id="Phobius"/>
    </source>
</evidence>
<name>A8WP99_CAEBR</name>
<evidence type="ECO:0000313" key="8">
    <source>
        <dbReference type="WormBase" id="CBG00943a"/>
    </source>
</evidence>
<accession>A8WP99</accession>
<dbReference type="InterPro" id="IPR036259">
    <property type="entry name" value="MFS_trans_sf"/>
</dbReference>
<dbReference type="PANTHER" id="PTHR12778:SF9">
    <property type="entry name" value="ACETYL-COENZYME A TRANSPORTER 1"/>
    <property type="match status" value="1"/>
</dbReference>
<feature type="transmembrane region" description="Helical" evidence="5">
    <location>
        <begin position="233"/>
        <end position="254"/>
    </location>
</feature>